<protein>
    <submittedName>
        <fullName evidence="2">Uncharacterized protein</fullName>
    </submittedName>
</protein>
<accession>A0A4C1XX96</accession>
<evidence type="ECO:0000256" key="1">
    <source>
        <dbReference type="SAM" id="MobiDB-lite"/>
    </source>
</evidence>
<proteinExistence type="predicted"/>
<feature type="region of interest" description="Disordered" evidence="1">
    <location>
        <begin position="1"/>
        <end position="21"/>
    </location>
</feature>
<reference evidence="2 3" key="1">
    <citation type="journal article" date="2019" name="Commun. Biol.">
        <title>The bagworm genome reveals a unique fibroin gene that provides high tensile strength.</title>
        <authorList>
            <person name="Kono N."/>
            <person name="Nakamura H."/>
            <person name="Ohtoshi R."/>
            <person name="Tomita M."/>
            <person name="Numata K."/>
            <person name="Arakawa K."/>
        </authorList>
    </citation>
    <scope>NUCLEOTIDE SEQUENCE [LARGE SCALE GENOMIC DNA]</scope>
</reference>
<evidence type="ECO:0000313" key="2">
    <source>
        <dbReference type="EMBL" id="GBP66899.1"/>
    </source>
</evidence>
<comment type="caution">
    <text evidence="2">The sequence shown here is derived from an EMBL/GenBank/DDBJ whole genome shotgun (WGS) entry which is preliminary data.</text>
</comment>
<sequence>MVILTRENHKHTARKPRGVERSGQGVIVRALTRCGPAPAAAPRLVINKRTSANDPRLDTPRAPPTDVVFKLRTNYVHG</sequence>
<evidence type="ECO:0000313" key="3">
    <source>
        <dbReference type="Proteomes" id="UP000299102"/>
    </source>
</evidence>
<organism evidence="2 3">
    <name type="scientific">Eumeta variegata</name>
    <name type="common">Bagworm moth</name>
    <name type="synonym">Eumeta japonica</name>
    <dbReference type="NCBI Taxonomy" id="151549"/>
    <lineage>
        <taxon>Eukaryota</taxon>
        <taxon>Metazoa</taxon>
        <taxon>Ecdysozoa</taxon>
        <taxon>Arthropoda</taxon>
        <taxon>Hexapoda</taxon>
        <taxon>Insecta</taxon>
        <taxon>Pterygota</taxon>
        <taxon>Neoptera</taxon>
        <taxon>Endopterygota</taxon>
        <taxon>Lepidoptera</taxon>
        <taxon>Glossata</taxon>
        <taxon>Ditrysia</taxon>
        <taxon>Tineoidea</taxon>
        <taxon>Psychidae</taxon>
        <taxon>Oiketicinae</taxon>
        <taxon>Eumeta</taxon>
    </lineage>
</organism>
<keyword evidence="3" id="KW-1185">Reference proteome</keyword>
<gene>
    <name evidence="2" type="ORF">EVAR_60956_1</name>
</gene>
<dbReference type="Proteomes" id="UP000299102">
    <property type="component" value="Unassembled WGS sequence"/>
</dbReference>
<dbReference type="EMBL" id="BGZK01000971">
    <property type="protein sequence ID" value="GBP66899.1"/>
    <property type="molecule type" value="Genomic_DNA"/>
</dbReference>
<name>A0A4C1XX96_EUMVA</name>
<dbReference type="AlphaFoldDB" id="A0A4C1XX96"/>